<protein>
    <submittedName>
        <fullName evidence="6">NUDIX domain-containing protein</fullName>
    </submittedName>
</protein>
<proteinExistence type="inferred from homology"/>
<dbReference type="InterPro" id="IPR000086">
    <property type="entry name" value="NUDIX_hydrolase_dom"/>
</dbReference>
<comment type="similarity">
    <text evidence="3">Belongs to the Nudix hydrolase family.</text>
</comment>
<dbReference type="PANTHER" id="PTHR21340:SF0">
    <property type="entry name" value="BIS(5'-NUCLEOSYL)-TETRAPHOSPHATASE [ASYMMETRICAL]"/>
    <property type="match status" value="1"/>
</dbReference>
<evidence type="ECO:0000256" key="4">
    <source>
        <dbReference type="SAM" id="MobiDB-lite"/>
    </source>
</evidence>
<dbReference type="PANTHER" id="PTHR21340">
    <property type="entry name" value="DIADENOSINE 5,5-P1,P4-TETRAPHOSPHATE PYROPHOSPHOHYDROLASE MUTT"/>
    <property type="match status" value="1"/>
</dbReference>
<evidence type="ECO:0000256" key="2">
    <source>
        <dbReference type="ARBA" id="ARBA00022801"/>
    </source>
</evidence>
<gene>
    <name evidence="6" type="ORF">H9L15_15435</name>
</gene>
<keyword evidence="2 3" id="KW-0378">Hydrolase</keyword>
<dbReference type="EMBL" id="CP060780">
    <property type="protein sequence ID" value="QNP43273.1"/>
    <property type="molecule type" value="Genomic_DNA"/>
</dbReference>
<keyword evidence="7" id="KW-1185">Reference proteome</keyword>
<dbReference type="Pfam" id="PF00293">
    <property type="entry name" value="NUDIX"/>
    <property type="match status" value="1"/>
</dbReference>
<dbReference type="SUPFAM" id="SSF55811">
    <property type="entry name" value="Nudix"/>
    <property type="match status" value="1"/>
</dbReference>
<feature type="region of interest" description="Disordered" evidence="4">
    <location>
        <begin position="148"/>
        <end position="172"/>
    </location>
</feature>
<feature type="compositionally biased region" description="Polar residues" evidence="4">
    <location>
        <begin position="153"/>
        <end position="164"/>
    </location>
</feature>
<accession>A0ABX6T224</accession>
<evidence type="ECO:0000256" key="1">
    <source>
        <dbReference type="ARBA" id="ARBA00001946"/>
    </source>
</evidence>
<name>A0ABX6T224_9SPHN</name>
<dbReference type="Proteomes" id="UP000516134">
    <property type="component" value="Chromosome"/>
</dbReference>
<dbReference type="PROSITE" id="PS00893">
    <property type="entry name" value="NUDIX_BOX"/>
    <property type="match status" value="1"/>
</dbReference>
<dbReference type="Gene3D" id="3.90.79.10">
    <property type="entry name" value="Nucleoside Triphosphate Pyrophosphohydrolase"/>
    <property type="match status" value="1"/>
</dbReference>
<organism evidence="6 7">
    <name type="scientific">Sphingomonas daechungensis</name>
    <dbReference type="NCBI Taxonomy" id="1176646"/>
    <lineage>
        <taxon>Bacteria</taxon>
        <taxon>Pseudomonadati</taxon>
        <taxon>Pseudomonadota</taxon>
        <taxon>Alphaproteobacteria</taxon>
        <taxon>Sphingomonadales</taxon>
        <taxon>Sphingomonadaceae</taxon>
        <taxon>Sphingomonas</taxon>
    </lineage>
</organism>
<sequence length="172" mass="18863">MPPPLSAGILLYREHEGITRVLLIKPGGPFWRHKDEGAWMIPKGALEPGESSADAAIREFEEETGTALGRVPFPLCCVTQAGGKKVEVFAAEGEFDPGSIRSLEFEMEWPPRSGRMQSYPEAEEARWMTLDEARRMMLPSQLPILDALGPSLVSGNQASGSGQPEQRETGNR</sequence>
<dbReference type="InterPro" id="IPR015797">
    <property type="entry name" value="NUDIX_hydrolase-like_dom_sf"/>
</dbReference>
<reference evidence="6 7" key="1">
    <citation type="submission" date="2020-08" db="EMBL/GenBank/DDBJ databases">
        <title>Genome sequence of Sphingomonas daechungensis KACC 18115T.</title>
        <authorList>
            <person name="Hyun D.-W."/>
            <person name="Bae J.-W."/>
        </authorList>
    </citation>
    <scope>NUCLEOTIDE SEQUENCE [LARGE SCALE GENOMIC DNA]</scope>
    <source>
        <strain evidence="6 7">KACC 18115</strain>
    </source>
</reference>
<evidence type="ECO:0000313" key="6">
    <source>
        <dbReference type="EMBL" id="QNP43273.1"/>
    </source>
</evidence>
<dbReference type="InterPro" id="IPR020084">
    <property type="entry name" value="NUDIX_hydrolase_CS"/>
</dbReference>
<evidence type="ECO:0000313" key="7">
    <source>
        <dbReference type="Proteomes" id="UP000516134"/>
    </source>
</evidence>
<dbReference type="InterPro" id="IPR051325">
    <property type="entry name" value="Nudix_hydrolase_domain"/>
</dbReference>
<comment type="cofactor">
    <cofactor evidence="1">
        <name>Mg(2+)</name>
        <dbReference type="ChEBI" id="CHEBI:18420"/>
    </cofactor>
</comment>
<dbReference type="PROSITE" id="PS51462">
    <property type="entry name" value="NUDIX"/>
    <property type="match status" value="1"/>
</dbReference>
<dbReference type="RefSeq" id="WP_187714703.1">
    <property type="nucleotide sequence ID" value="NZ_CP060780.1"/>
</dbReference>
<dbReference type="PRINTS" id="PR00502">
    <property type="entry name" value="NUDIXFAMILY"/>
</dbReference>
<evidence type="ECO:0000256" key="3">
    <source>
        <dbReference type="RuleBase" id="RU003476"/>
    </source>
</evidence>
<dbReference type="InterPro" id="IPR020476">
    <property type="entry name" value="Nudix_hydrolase"/>
</dbReference>
<feature type="domain" description="Nudix hydrolase" evidence="5">
    <location>
        <begin position="2"/>
        <end position="152"/>
    </location>
</feature>
<evidence type="ECO:0000259" key="5">
    <source>
        <dbReference type="PROSITE" id="PS51462"/>
    </source>
</evidence>